<dbReference type="Proteomes" id="UP000032803">
    <property type="component" value="Chromosome I"/>
</dbReference>
<dbReference type="CDD" id="cd01948">
    <property type="entry name" value="EAL"/>
    <property type="match status" value="1"/>
</dbReference>
<reference evidence="3" key="1">
    <citation type="submission" date="2014-09" db="EMBL/GenBank/DDBJ databases">
        <authorList>
            <person name="Gomez-Valero L."/>
        </authorList>
    </citation>
    <scope>NUCLEOTIDE SEQUENCE [LARGE SCALE GENOMIC DNA]</scope>
    <source>
        <strain evidence="3">ATCC35250</strain>
    </source>
</reference>
<evidence type="ECO:0000313" key="3">
    <source>
        <dbReference type="Proteomes" id="UP000032803"/>
    </source>
</evidence>
<dbReference type="PATRIC" id="fig|449.7.peg.1924"/>
<evidence type="ECO:0000313" key="2">
    <source>
        <dbReference type="EMBL" id="CEK09255.1"/>
    </source>
</evidence>
<proteinExistence type="predicted"/>
<feature type="domain" description="EAL" evidence="1">
    <location>
        <begin position="20"/>
        <end position="266"/>
    </location>
</feature>
<dbReference type="PROSITE" id="PS50883">
    <property type="entry name" value="EAL"/>
    <property type="match status" value="1"/>
</dbReference>
<dbReference type="Pfam" id="PF00563">
    <property type="entry name" value="EAL"/>
    <property type="match status" value="1"/>
</dbReference>
<keyword evidence="3" id="KW-1185">Reference proteome</keyword>
<gene>
    <name evidence="2" type="ORF">LHA_0140</name>
</gene>
<organism evidence="2 3">
    <name type="scientific">Legionella hackeliae</name>
    <dbReference type="NCBI Taxonomy" id="449"/>
    <lineage>
        <taxon>Bacteria</taxon>
        <taxon>Pseudomonadati</taxon>
        <taxon>Pseudomonadota</taxon>
        <taxon>Gammaproteobacteria</taxon>
        <taxon>Legionellales</taxon>
        <taxon>Legionellaceae</taxon>
        <taxon>Legionella</taxon>
    </lineage>
</organism>
<dbReference type="SUPFAM" id="SSF141868">
    <property type="entry name" value="EAL domain-like"/>
    <property type="match status" value="1"/>
</dbReference>
<dbReference type="KEGG" id="lha:LHA_0140"/>
<name>A0A0A8UK66_LEGHA</name>
<dbReference type="InterPro" id="IPR035919">
    <property type="entry name" value="EAL_sf"/>
</dbReference>
<dbReference type="Gene3D" id="3.20.20.450">
    <property type="entry name" value="EAL domain"/>
    <property type="match status" value="1"/>
</dbReference>
<dbReference type="SMART" id="SM00052">
    <property type="entry name" value="EAL"/>
    <property type="match status" value="1"/>
</dbReference>
<dbReference type="GO" id="GO:0071111">
    <property type="term" value="F:cyclic-guanylate-specific phosphodiesterase activity"/>
    <property type="evidence" value="ECO:0007669"/>
    <property type="project" value="InterPro"/>
</dbReference>
<dbReference type="AlphaFoldDB" id="A0A0A8UK66"/>
<dbReference type="PANTHER" id="PTHR33121">
    <property type="entry name" value="CYCLIC DI-GMP PHOSPHODIESTERASE PDEF"/>
    <property type="match status" value="1"/>
</dbReference>
<sequence>MIGAATLKELILKKITIKDQLKLDCELCETNLKFDFTFAFQPIVDVNNEEIFAYEALVRGLKGEGAEEVLSKVNDTNRYRFDQECRIRSIFLAQKLGMKECISINFLPNAIYSPELCIRTTIAAAEKANFPLGKIIFEVTESEQIHDPQKLLTIFQYYKNRGFATAIDDFGAGYAGLGLLTDFQPNFIKIDIKLVRNIHSSEVKQAMVRGIILTAKLLNIRIIAEGIETAEEARWFKENGISIMQGFYFAKPGFECLPKVTNWSLT</sequence>
<protein>
    <submittedName>
        <fullName evidence="2">EAL domain protein</fullName>
    </submittedName>
</protein>
<dbReference type="STRING" id="449.LHA_0140"/>
<dbReference type="InterPro" id="IPR001633">
    <property type="entry name" value="EAL_dom"/>
</dbReference>
<dbReference type="EMBL" id="LN681225">
    <property type="protein sequence ID" value="CEK09255.1"/>
    <property type="molecule type" value="Genomic_DNA"/>
</dbReference>
<evidence type="ECO:0000259" key="1">
    <source>
        <dbReference type="PROSITE" id="PS50883"/>
    </source>
</evidence>
<dbReference type="InterPro" id="IPR050706">
    <property type="entry name" value="Cyclic-di-GMP_PDE-like"/>
</dbReference>
<dbReference type="HOGENOM" id="CLU_000445_70_50_6"/>
<dbReference type="OrthoDB" id="1673646at2"/>
<accession>A0A0A8UK66</accession>
<dbReference type="PANTHER" id="PTHR33121:SF15">
    <property type="entry name" value="BLUE LIGHT- AND TEMPERATURE-REGULATED ANTIREPRESSOR BLUF"/>
    <property type="match status" value="1"/>
</dbReference>